<evidence type="ECO:0000256" key="1">
    <source>
        <dbReference type="SAM" id="MobiDB-lite"/>
    </source>
</evidence>
<feature type="transmembrane region" description="Helical" evidence="2">
    <location>
        <begin position="35"/>
        <end position="54"/>
    </location>
</feature>
<keyword evidence="2" id="KW-1133">Transmembrane helix</keyword>
<protein>
    <submittedName>
        <fullName evidence="3">Uncharacterized protein</fullName>
    </submittedName>
</protein>
<proteinExistence type="predicted"/>
<evidence type="ECO:0000313" key="3">
    <source>
        <dbReference type="EMBL" id="CAF4206913.1"/>
    </source>
</evidence>
<sequence length="161" mass="17779">MSNRVGIDDDSKTVASNATESKKLCECLNRRKVKWLTFIVIALAIIITIPIVMLKTIKANSEKISATGSQNVVIIYFEVNIREIISNDRKPTATTSTTASTTTSTTTSTSTSTATTTTTTMCDYENYYSVAGEAHSTVSHEDRAKTIYEFTKKGQQLENRF</sequence>
<gene>
    <name evidence="3" type="ORF">OKA104_LOCUS41303</name>
</gene>
<evidence type="ECO:0000313" key="4">
    <source>
        <dbReference type="Proteomes" id="UP000663881"/>
    </source>
</evidence>
<organism evidence="3 4">
    <name type="scientific">Adineta steineri</name>
    <dbReference type="NCBI Taxonomy" id="433720"/>
    <lineage>
        <taxon>Eukaryota</taxon>
        <taxon>Metazoa</taxon>
        <taxon>Spiralia</taxon>
        <taxon>Gnathifera</taxon>
        <taxon>Rotifera</taxon>
        <taxon>Eurotatoria</taxon>
        <taxon>Bdelloidea</taxon>
        <taxon>Adinetida</taxon>
        <taxon>Adinetidae</taxon>
        <taxon>Adineta</taxon>
    </lineage>
</organism>
<keyword evidence="2" id="KW-0812">Transmembrane</keyword>
<dbReference type="AlphaFoldDB" id="A0A820BIT6"/>
<keyword evidence="2" id="KW-0472">Membrane</keyword>
<feature type="compositionally biased region" description="Low complexity" evidence="1">
    <location>
        <begin position="92"/>
        <end position="115"/>
    </location>
</feature>
<comment type="caution">
    <text evidence="3">The sequence shown here is derived from an EMBL/GenBank/DDBJ whole genome shotgun (WGS) entry which is preliminary data.</text>
</comment>
<name>A0A820BIT6_9BILA</name>
<evidence type="ECO:0000256" key="2">
    <source>
        <dbReference type="SAM" id="Phobius"/>
    </source>
</evidence>
<dbReference type="Proteomes" id="UP000663881">
    <property type="component" value="Unassembled WGS sequence"/>
</dbReference>
<accession>A0A820BIT6</accession>
<reference evidence="3" key="1">
    <citation type="submission" date="2021-02" db="EMBL/GenBank/DDBJ databases">
        <authorList>
            <person name="Nowell W R."/>
        </authorList>
    </citation>
    <scope>NUCLEOTIDE SEQUENCE</scope>
</reference>
<feature type="region of interest" description="Disordered" evidence="1">
    <location>
        <begin position="89"/>
        <end position="115"/>
    </location>
</feature>
<dbReference type="EMBL" id="CAJOAY010009596">
    <property type="protein sequence ID" value="CAF4206913.1"/>
    <property type="molecule type" value="Genomic_DNA"/>
</dbReference>